<name>A0A1V6NE74_PENPO</name>
<gene>
    <name evidence="1" type="ORF">PENPOL_c011G09462</name>
</gene>
<reference evidence="2" key="1">
    <citation type="journal article" date="2017" name="Nat. Microbiol.">
        <title>Global analysis of biosynthetic gene clusters reveals vast potential of secondary metabolite production in Penicillium species.</title>
        <authorList>
            <person name="Nielsen J.C."/>
            <person name="Grijseels S."/>
            <person name="Prigent S."/>
            <person name="Ji B."/>
            <person name="Dainat J."/>
            <person name="Nielsen K.F."/>
            <person name="Frisvad J.C."/>
            <person name="Workman M."/>
            <person name="Nielsen J."/>
        </authorList>
    </citation>
    <scope>NUCLEOTIDE SEQUENCE [LARGE SCALE GENOMIC DNA]</scope>
    <source>
        <strain evidence="2">IBT 4502</strain>
    </source>
</reference>
<dbReference type="Proteomes" id="UP000191408">
    <property type="component" value="Unassembled WGS sequence"/>
</dbReference>
<evidence type="ECO:0000313" key="1">
    <source>
        <dbReference type="EMBL" id="OQD62746.1"/>
    </source>
</evidence>
<sequence length="97" mass="10538">MSETPTRRQALAVHLQGSRVLQPQERPQIHRDSIYPVCIVEAMASSPTPVVLVTAGRAGLGAATARLFAQHGYRVVVNYITNAQRAQDLGNIAQSFI</sequence>
<organism evidence="1 2">
    <name type="scientific">Penicillium polonicum</name>
    <dbReference type="NCBI Taxonomy" id="60169"/>
    <lineage>
        <taxon>Eukaryota</taxon>
        <taxon>Fungi</taxon>
        <taxon>Dikarya</taxon>
        <taxon>Ascomycota</taxon>
        <taxon>Pezizomycotina</taxon>
        <taxon>Eurotiomycetes</taxon>
        <taxon>Eurotiomycetidae</taxon>
        <taxon>Eurotiales</taxon>
        <taxon>Aspergillaceae</taxon>
        <taxon>Penicillium</taxon>
    </lineage>
</organism>
<dbReference type="STRING" id="60169.A0A1V6NE74"/>
<dbReference type="Gene3D" id="3.40.50.720">
    <property type="entry name" value="NAD(P)-binding Rossmann-like Domain"/>
    <property type="match status" value="1"/>
</dbReference>
<dbReference type="EMBL" id="MDYM01000011">
    <property type="protein sequence ID" value="OQD62746.1"/>
    <property type="molecule type" value="Genomic_DNA"/>
</dbReference>
<keyword evidence="2" id="KW-1185">Reference proteome</keyword>
<protein>
    <submittedName>
        <fullName evidence="1">Uncharacterized protein</fullName>
    </submittedName>
</protein>
<dbReference type="InterPro" id="IPR036291">
    <property type="entry name" value="NAD(P)-bd_dom_sf"/>
</dbReference>
<dbReference type="SUPFAM" id="SSF51735">
    <property type="entry name" value="NAD(P)-binding Rossmann-fold domains"/>
    <property type="match status" value="1"/>
</dbReference>
<dbReference type="AlphaFoldDB" id="A0A1V6NE74"/>
<proteinExistence type="predicted"/>
<accession>A0A1V6NE74</accession>
<comment type="caution">
    <text evidence="1">The sequence shown here is derived from an EMBL/GenBank/DDBJ whole genome shotgun (WGS) entry which is preliminary data.</text>
</comment>
<evidence type="ECO:0000313" key="2">
    <source>
        <dbReference type="Proteomes" id="UP000191408"/>
    </source>
</evidence>